<name>A0AAE1QZL0_9SOLA</name>
<keyword evidence="1" id="KW-0732">Signal</keyword>
<feature type="chain" id="PRO_5042272318" evidence="1">
    <location>
        <begin position="18"/>
        <end position="56"/>
    </location>
</feature>
<protein>
    <submittedName>
        <fullName evidence="2">Uncharacterized protein</fullName>
    </submittedName>
</protein>
<dbReference type="AlphaFoldDB" id="A0AAE1QZL0"/>
<comment type="caution">
    <text evidence="2">The sequence shown here is derived from an EMBL/GenBank/DDBJ whole genome shotgun (WGS) entry which is preliminary data.</text>
</comment>
<keyword evidence="3" id="KW-1185">Reference proteome</keyword>
<feature type="signal peptide" evidence="1">
    <location>
        <begin position="1"/>
        <end position="17"/>
    </location>
</feature>
<gene>
    <name evidence="2" type="ORF">RND71_037850</name>
</gene>
<proteinExistence type="predicted"/>
<organism evidence="2 3">
    <name type="scientific">Anisodus tanguticus</name>
    <dbReference type="NCBI Taxonomy" id="243964"/>
    <lineage>
        <taxon>Eukaryota</taxon>
        <taxon>Viridiplantae</taxon>
        <taxon>Streptophyta</taxon>
        <taxon>Embryophyta</taxon>
        <taxon>Tracheophyta</taxon>
        <taxon>Spermatophyta</taxon>
        <taxon>Magnoliopsida</taxon>
        <taxon>eudicotyledons</taxon>
        <taxon>Gunneridae</taxon>
        <taxon>Pentapetalae</taxon>
        <taxon>asterids</taxon>
        <taxon>lamiids</taxon>
        <taxon>Solanales</taxon>
        <taxon>Solanaceae</taxon>
        <taxon>Solanoideae</taxon>
        <taxon>Hyoscyameae</taxon>
        <taxon>Anisodus</taxon>
    </lineage>
</organism>
<evidence type="ECO:0000313" key="2">
    <source>
        <dbReference type="EMBL" id="KAK4342034.1"/>
    </source>
</evidence>
<evidence type="ECO:0000256" key="1">
    <source>
        <dbReference type="SAM" id="SignalP"/>
    </source>
</evidence>
<dbReference type="EMBL" id="JAVYJV010000021">
    <property type="protein sequence ID" value="KAK4342034.1"/>
    <property type="molecule type" value="Genomic_DNA"/>
</dbReference>
<dbReference type="Proteomes" id="UP001291623">
    <property type="component" value="Unassembled WGS sequence"/>
</dbReference>
<evidence type="ECO:0000313" key="3">
    <source>
        <dbReference type="Proteomes" id="UP001291623"/>
    </source>
</evidence>
<sequence length="56" mass="6376">MLLPYFLLPLLLEHCRVTFIPHVLSMDQSNQWCPTTGWGCVYLSRQAFSGDNGYVG</sequence>
<accession>A0AAE1QZL0</accession>
<reference evidence="2" key="1">
    <citation type="submission" date="2023-12" db="EMBL/GenBank/DDBJ databases">
        <title>Genome assembly of Anisodus tanguticus.</title>
        <authorList>
            <person name="Wang Y.-J."/>
        </authorList>
    </citation>
    <scope>NUCLEOTIDE SEQUENCE</scope>
    <source>
        <strain evidence="2">KB-2021</strain>
        <tissue evidence="2">Leaf</tissue>
    </source>
</reference>